<feature type="transmembrane region" description="Helical" evidence="2">
    <location>
        <begin position="251"/>
        <end position="274"/>
    </location>
</feature>
<evidence type="ECO:0000313" key="4">
    <source>
        <dbReference type="EnsemblMetazoa" id="G14071.1:cds"/>
    </source>
</evidence>
<feature type="chain" id="PRO_5036472075" description="Zonadhesin" evidence="3">
    <location>
        <begin position="23"/>
        <end position="332"/>
    </location>
</feature>
<keyword evidence="5" id="KW-1185">Reference proteome</keyword>
<accession>A0A8W8II46</accession>
<dbReference type="Proteomes" id="UP000005408">
    <property type="component" value="Unassembled WGS sequence"/>
</dbReference>
<keyword evidence="2" id="KW-0812">Transmembrane</keyword>
<feature type="signal peptide" evidence="3">
    <location>
        <begin position="1"/>
        <end position="22"/>
    </location>
</feature>
<proteinExistence type="predicted"/>
<evidence type="ECO:0000256" key="2">
    <source>
        <dbReference type="SAM" id="Phobius"/>
    </source>
</evidence>
<keyword evidence="2" id="KW-1133">Transmembrane helix</keyword>
<name>A0A8W8II46_MAGGI</name>
<keyword evidence="3" id="KW-0732">Signal</keyword>
<feature type="compositionally biased region" description="Basic and acidic residues" evidence="1">
    <location>
        <begin position="177"/>
        <end position="187"/>
    </location>
</feature>
<feature type="compositionally biased region" description="Low complexity" evidence="1">
    <location>
        <begin position="311"/>
        <end position="325"/>
    </location>
</feature>
<feature type="compositionally biased region" description="Low complexity" evidence="1">
    <location>
        <begin position="188"/>
        <end position="204"/>
    </location>
</feature>
<organism evidence="4 5">
    <name type="scientific">Magallana gigas</name>
    <name type="common">Pacific oyster</name>
    <name type="synonym">Crassostrea gigas</name>
    <dbReference type="NCBI Taxonomy" id="29159"/>
    <lineage>
        <taxon>Eukaryota</taxon>
        <taxon>Metazoa</taxon>
        <taxon>Spiralia</taxon>
        <taxon>Lophotrochozoa</taxon>
        <taxon>Mollusca</taxon>
        <taxon>Bivalvia</taxon>
        <taxon>Autobranchia</taxon>
        <taxon>Pteriomorphia</taxon>
        <taxon>Ostreida</taxon>
        <taxon>Ostreoidea</taxon>
        <taxon>Ostreidae</taxon>
        <taxon>Magallana</taxon>
    </lineage>
</organism>
<evidence type="ECO:0000256" key="1">
    <source>
        <dbReference type="SAM" id="MobiDB-lite"/>
    </source>
</evidence>
<keyword evidence="2" id="KW-0472">Membrane</keyword>
<feature type="compositionally biased region" description="Polar residues" evidence="1">
    <location>
        <begin position="222"/>
        <end position="231"/>
    </location>
</feature>
<protein>
    <recommendedName>
        <fullName evidence="6">Zonadhesin</fullName>
    </recommendedName>
</protein>
<feature type="compositionally biased region" description="Low complexity" evidence="1">
    <location>
        <begin position="150"/>
        <end position="163"/>
    </location>
</feature>
<feature type="region of interest" description="Disordered" evidence="1">
    <location>
        <begin position="115"/>
        <end position="231"/>
    </location>
</feature>
<dbReference type="AlphaFoldDB" id="A0A8W8II46"/>
<reference evidence="4" key="1">
    <citation type="submission" date="2022-08" db="UniProtKB">
        <authorList>
            <consortium name="EnsemblMetazoa"/>
        </authorList>
    </citation>
    <scope>IDENTIFICATION</scope>
    <source>
        <strain evidence="4">05x7-T-G4-1.051#20</strain>
    </source>
</reference>
<evidence type="ECO:0008006" key="6">
    <source>
        <dbReference type="Google" id="ProtNLM"/>
    </source>
</evidence>
<feature type="region of interest" description="Disordered" evidence="1">
    <location>
        <begin position="289"/>
        <end position="332"/>
    </location>
</feature>
<feature type="compositionally biased region" description="Low complexity" evidence="1">
    <location>
        <begin position="120"/>
        <end position="136"/>
    </location>
</feature>
<evidence type="ECO:0000313" key="5">
    <source>
        <dbReference type="Proteomes" id="UP000005408"/>
    </source>
</evidence>
<dbReference type="EnsemblMetazoa" id="G14071.1">
    <property type="protein sequence ID" value="G14071.1:cds"/>
    <property type="gene ID" value="G14071"/>
</dbReference>
<evidence type="ECO:0000256" key="3">
    <source>
        <dbReference type="SAM" id="SignalP"/>
    </source>
</evidence>
<sequence>MGERPVKMMFLMSIVLCPVVFGAVLPRSTNRIVKTCYSPCINITVHASEVRDVFVTSCRLNSVFVIGNMSSVRIHPLDQKHGQCEPKQIPITTRTTIPASPEIQTLNLSKIEPVEKTTRPEITTRTTTPASPETQTLNLSKTGNGEPVEKTTQPGITTKTTIPASPEIQTLNISKEGNGEPVEKTTRPEITTRTTTPASPETQTLNLSKTGNGEPVEKTTWPGITTRTKTPASPEIQTLNLSKTEDLAEDYLIWAIIVTICCKVSVVIIIRLSIKIRYTRMHDIPMQLTDIDSPAPTTPPPAAPSHHQLLTPPTASAPVTPTETPHILHLQP</sequence>